<dbReference type="Proteomes" id="UP000218332">
    <property type="component" value="Unassembled WGS sequence"/>
</dbReference>
<comment type="similarity">
    <text evidence="1">Belongs to the phD/YefM antitoxin family.</text>
</comment>
<evidence type="ECO:0000313" key="2">
    <source>
        <dbReference type="EMBL" id="PAV27399.1"/>
    </source>
</evidence>
<evidence type="ECO:0000256" key="1">
    <source>
        <dbReference type="ARBA" id="ARBA00009981"/>
    </source>
</evidence>
<accession>A0A2A2I6N6</accession>
<dbReference type="EMBL" id="NMPM01000005">
    <property type="protein sequence ID" value="PAV27399.1"/>
    <property type="molecule type" value="Genomic_DNA"/>
</dbReference>
<protein>
    <recommendedName>
        <fullName evidence="4">Type II toxin-antitoxin system prevent-host-death family antitoxin</fullName>
    </recommendedName>
</protein>
<reference evidence="2 3" key="1">
    <citation type="submission" date="2017-07" db="EMBL/GenBank/DDBJ databases">
        <title>Tamlnaduibacter salinus (Mi-7) genome sequencing.</title>
        <authorList>
            <person name="Verma A."/>
            <person name="Krishnamurthi S."/>
        </authorList>
    </citation>
    <scope>NUCLEOTIDE SEQUENCE [LARGE SCALE GENOMIC DNA]</scope>
    <source>
        <strain evidence="2 3">Mi-7</strain>
    </source>
</reference>
<proteinExistence type="inferred from homology"/>
<evidence type="ECO:0008006" key="4">
    <source>
        <dbReference type="Google" id="ProtNLM"/>
    </source>
</evidence>
<dbReference type="SUPFAM" id="SSF143120">
    <property type="entry name" value="YefM-like"/>
    <property type="match status" value="1"/>
</dbReference>
<comment type="caution">
    <text evidence="2">The sequence shown here is derived from an EMBL/GenBank/DDBJ whole genome shotgun (WGS) entry which is preliminary data.</text>
</comment>
<dbReference type="AlphaFoldDB" id="A0A2A2I6N6"/>
<sequence>MHEAENQLSQLAERARKGERIVISCEGQPWVDLVPHQHNTTPRQPGGYRGRIVIDEAFDEADSDIQSLFEGDS</sequence>
<evidence type="ECO:0000313" key="3">
    <source>
        <dbReference type="Proteomes" id="UP000218332"/>
    </source>
</evidence>
<keyword evidence="3" id="KW-1185">Reference proteome</keyword>
<organism evidence="2 3">
    <name type="scientific">Tamilnaduibacter salinus</name>
    <dbReference type="NCBI Taxonomy" id="1484056"/>
    <lineage>
        <taxon>Bacteria</taxon>
        <taxon>Pseudomonadati</taxon>
        <taxon>Pseudomonadota</taxon>
        <taxon>Gammaproteobacteria</taxon>
        <taxon>Pseudomonadales</taxon>
        <taxon>Marinobacteraceae</taxon>
        <taxon>Tamilnaduibacter</taxon>
    </lineage>
</organism>
<name>A0A2A2I6N6_9GAMM</name>
<dbReference type="InterPro" id="IPR036165">
    <property type="entry name" value="YefM-like_sf"/>
</dbReference>
<gene>
    <name evidence="2" type="ORF">CF392_00835</name>
</gene>